<dbReference type="AlphaFoldDB" id="A0A9R1UYY3"/>
<comment type="caution">
    <text evidence="2">The sequence shown here is derived from an EMBL/GenBank/DDBJ whole genome shotgun (WGS) entry which is preliminary data.</text>
</comment>
<evidence type="ECO:0000313" key="2">
    <source>
        <dbReference type="EMBL" id="KAJ0195323.1"/>
    </source>
</evidence>
<keyword evidence="3" id="KW-1185">Reference proteome</keyword>
<gene>
    <name evidence="2" type="ORF">LSAT_V11C700380360</name>
</gene>
<dbReference type="Proteomes" id="UP000235145">
    <property type="component" value="Unassembled WGS sequence"/>
</dbReference>
<protein>
    <recommendedName>
        <fullName evidence="4">Retrotransposon gag domain-containing protein</fullName>
    </recommendedName>
</protein>
<evidence type="ECO:0008006" key="4">
    <source>
        <dbReference type="Google" id="ProtNLM"/>
    </source>
</evidence>
<feature type="region of interest" description="Disordered" evidence="1">
    <location>
        <begin position="1"/>
        <end position="33"/>
    </location>
</feature>
<evidence type="ECO:0000313" key="3">
    <source>
        <dbReference type="Proteomes" id="UP000235145"/>
    </source>
</evidence>
<organism evidence="2 3">
    <name type="scientific">Lactuca sativa</name>
    <name type="common">Garden lettuce</name>
    <dbReference type="NCBI Taxonomy" id="4236"/>
    <lineage>
        <taxon>Eukaryota</taxon>
        <taxon>Viridiplantae</taxon>
        <taxon>Streptophyta</taxon>
        <taxon>Embryophyta</taxon>
        <taxon>Tracheophyta</taxon>
        <taxon>Spermatophyta</taxon>
        <taxon>Magnoliopsida</taxon>
        <taxon>eudicotyledons</taxon>
        <taxon>Gunneridae</taxon>
        <taxon>Pentapetalae</taxon>
        <taxon>asterids</taxon>
        <taxon>campanulids</taxon>
        <taxon>Asterales</taxon>
        <taxon>Asteraceae</taxon>
        <taxon>Cichorioideae</taxon>
        <taxon>Cichorieae</taxon>
        <taxon>Lactucinae</taxon>
        <taxon>Lactuca</taxon>
    </lineage>
</organism>
<dbReference type="EMBL" id="NBSK02000007">
    <property type="protein sequence ID" value="KAJ0195323.1"/>
    <property type="molecule type" value="Genomic_DNA"/>
</dbReference>
<evidence type="ECO:0000256" key="1">
    <source>
        <dbReference type="SAM" id="MobiDB-lite"/>
    </source>
</evidence>
<accession>A0A9R1UYY3</accession>
<name>A0A9R1UYY3_LACSA</name>
<proteinExistence type="predicted"/>
<sequence length="279" mass="31612">MPRRSSTRLNLNQQPEPEQQQPQPPPPETNPPISSVELEEIIAQRIVVALANVTRGGVRNEGNVRTARMMLVDEYCPREEIHKLEQELWTLTMKGSEKNAYTSRFNDLVVICPALVTPDYKKIERYIWGIALQIKGMVIASKPKTYDSAKRIANHLTSTETQVGFIAESPEFGMNKRKFNGKNPIQSFEERQEVETNYAATTAIPLQPRKYVGKLPMCTQCNRHHIANCSWCSQCNRQHAGDCYICMKCKKKGYTTSYCRSTVTPGFPGILIIPFIFGG</sequence>
<reference evidence="2 3" key="1">
    <citation type="journal article" date="2017" name="Nat. Commun.">
        <title>Genome assembly with in vitro proximity ligation data and whole-genome triplication in lettuce.</title>
        <authorList>
            <person name="Reyes-Chin-Wo S."/>
            <person name="Wang Z."/>
            <person name="Yang X."/>
            <person name="Kozik A."/>
            <person name="Arikit S."/>
            <person name="Song C."/>
            <person name="Xia L."/>
            <person name="Froenicke L."/>
            <person name="Lavelle D.O."/>
            <person name="Truco M.J."/>
            <person name="Xia R."/>
            <person name="Zhu S."/>
            <person name="Xu C."/>
            <person name="Xu H."/>
            <person name="Xu X."/>
            <person name="Cox K."/>
            <person name="Korf I."/>
            <person name="Meyers B.C."/>
            <person name="Michelmore R.W."/>
        </authorList>
    </citation>
    <scope>NUCLEOTIDE SEQUENCE [LARGE SCALE GENOMIC DNA]</scope>
    <source>
        <strain evidence="3">cv. Salinas</strain>
        <tissue evidence="2">Seedlings</tissue>
    </source>
</reference>